<dbReference type="PATRIC" id="fig|1137280.3.peg.3319"/>
<dbReference type="Proteomes" id="UP000035057">
    <property type="component" value="Unassembled WGS sequence"/>
</dbReference>
<organism evidence="1 2">
    <name type="scientific">Marinobacter nitratireducens</name>
    <dbReference type="NCBI Taxonomy" id="1137280"/>
    <lineage>
        <taxon>Bacteria</taxon>
        <taxon>Pseudomonadati</taxon>
        <taxon>Pseudomonadota</taxon>
        <taxon>Gammaproteobacteria</taxon>
        <taxon>Pseudomonadales</taxon>
        <taxon>Marinobacteraceae</taxon>
        <taxon>Marinobacter</taxon>
    </lineage>
</organism>
<dbReference type="AlphaFoldDB" id="A0A072NB83"/>
<dbReference type="STRING" id="1137280.D777_03501"/>
<accession>A0A072NB83</accession>
<gene>
    <name evidence="1" type="ORF">D777_03501</name>
</gene>
<comment type="caution">
    <text evidence="1">The sequence shown here is derived from an EMBL/GenBank/DDBJ whole genome shotgun (WGS) entry which is preliminary data.</text>
</comment>
<sequence>MSPLRSFWRPDQNHAIGYPNLQCGQCIALAGASDAFAGAGFEQGAMGGTLDEQVICIQKAAGHPVQFNAQVRALIEVGSGLAIIEEDKAGLWEGVRLLRFPRQTKLGELSLLKVSDGTRGLPASVILTHFGRMA</sequence>
<protein>
    <submittedName>
        <fullName evidence="1">Uncharacterized protein</fullName>
    </submittedName>
</protein>
<evidence type="ECO:0000313" key="2">
    <source>
        <dbReference type="Proteomes" id="UP000035057"/>
    </source>
</evidence>
<name>A0A072NB83_9GAMM</name>
<evidence type="ECO:0000313" key="1">
    <source>
        <dbReference type="EMBL" id="KEF30325.1"/>
    </source>
</evidence>
<keyword evidence="2" id="KW-1185">Reference proteome</keyword>
<reference evidence="1 2" key="1">
    <citation type="submission" date="2012-12" db="EMBL/GenBank/DDBJ databases">
        <title>Genome assembly of Marinobacter sp. AK21.</title>
        <authorList>
            <person name="Khatri I."/>
            <person name="Kumar R."/>
            <person name="Vaidya B."/>
            <person name="Subramanian S."/>
            <person name="Pinnaka A."/>
        </authorList>
    </citation>
    <scope>NUCLEOTIDE SEQUENCE [LARGE SCALE GENOMIC DNA]</scope>
    <source>
        <strain evidence="1 2">AK21</strain>
    </source>
</reference>
<proteinExistence type="predicted"/>
<dbReference type="EMBL" id="ANIE01000009">
    <property type="protein sequence ID" value="KEF30325.1"/>
    <property type="molecule type" value="Genomic_DNA"/>
</dbReference>